<proteinExistence type="predicted"/>
<dbReference type="Proteomes" id="UP000016930">
    <property type="component" value="Unassembled WGS sequence"/>
</dbReference>
<evidence type="ECO:0000256" key="5">
    <source>
        <dbReference type="SAM" id="MobiDB-lite"/>
    </source>
</evidence>
<gene>
    <name evidence="7" type="ORF">CERSUDRAFT_124320</name>
</gene>
<accession>M2QHM7</accession>
<sequence>MSSAACVRPVGSPELGAPVTFIIGPFAGRTIRAELLEVQKAQLGRKFARKDRRPLDPPPIVQLRLFEICNQGSLNTYEKELIQYDDVVSYGFFCYADLFPVFCDDGSLNIPQASSADALQASLAMPPPSRLQSGFNYILPHSETVSLPHIGDHSTAHVSTAANNSVLAFMLGNPCLSPQGASRSAASSTMALSGIPESGYLSSSVFQSDHVPLQCAAPVHDARDASPPAMTDIVAYYGDVPVTAISICSDLLAGTKFRDSSLVDLKGTPSIVFVFSDVSVRREGTFLLRYRVFHIQSLAAGPRPMPVLAECFGEPFRVYSTKDFPGLHISTELTKASPVPPGALCSRVAVNTVFRRYRCRASGQTSAHASGNGPGPPALQARTRFLVPEPPRRRCPPP</sequence>
<evidence type="ECO:0000256" key="3">
    <source>
        <dbReference type="ARBA" id="ARBA00023163"/>
    </source>
</evidence>
<dbReference type="InterPro" id="IPR021740">
    <property type="entry name" value="Velvet"/>
</dbReference>
<evidence type="ECO:0000256" key="4">
    <source>
        <dbReference type="ARBA" id="ARBA00023242"/>
    </source>
</evidence>
<feature type="domain" description="Velvet" evidence="6">
    <location>
        <begin position="28"/>
        <end position="347"/>
    </location>
</feature>
<evidence type="ECO:0000313" key="7">
    <source>
        <dbReference type="EMBL" id="EMD36538.1"/>
    </source>
</evidence>
<keyword evidence="4" id="KW-0539">Nucleus</keyword>
<organism evidence="7 8">
    <name type="scientific">Ceriporiopsis subvermispora (strain B)</name>
    <name type="common">White-rot fungus</name>
    <name type="synonym">Gelatoporia subvermispora</name>
    <dbReference type="NCBI Taxonomy" id="914234"/>
    <lineage>
        <taxon>Eukaryota</taxon>
        <taxon>Fungi</taxon>
        <taxon>Dikarya</taxon>
        <taxon>Basidiomycota</taxon>
        <taxon>Agaricomycotina</taxon>
        <taxon>Agaricomycetes</taxon>
        <taxon>Polyporales</taxon>
        <taxon>Gelatoporiaceae</taxon>
        <taxon>Gelatoporia</taxon>
    </lineage>
</organism>
<dbReference type="InterPro" id="IPR038491">
    <property type="entry name" value="Velvet_dom_sf"/>
</dbReference>
<reference evidence="7 8" key="1">
    <citation type="journal article" date="2012" name="Proc. Natl. Acad. Sci. U.S.A.">
        <title>Comparative genomics of Ceriporiopsis subvermispora and Phanerochaete chrysosporium provide insight into selective ligninolysis.</title>
        <authorList>
            <person name="Fernandez-Fueyo E."/>
            <person name="Ruiz-Duenas F.J."/>
            <person name="Ferreira P."/>
            <person name="Floudas D."/>
            <person name="Hibbett D.S."/>
            <person name="Canessa P."/>
            <person name="Larrondo L.F."/>
            <person name="James T.Y."/>
            <person name="Seelenfreund D."/>
            <person name="Lobos S."/>
            <person name="Polanco R."/>
            <person name="Tello M."/>
            <person name="Honda Y."/>
            <person name="Watanabe T."/>
            <person name="Watanabe T."/>
            <person name="Ryu J.S."/>
            <person name="Kubicek C.P."/>
            <person name="Schmoll M."/>
            <person name="Gaskell J."/>
            <person name="Hammel K.E."/>
            <person name="St John F.J."/>
            <person name="Vanden Wymelenberg A."/>
            <person name="Sabat G."/>
            <person name="Splinter BonDurant S."/>
            <person name="Syed K."/>
            <person name="Yadav J.S."/>
            <person name="Doddapaneni H."/>
            <person name="Subramanian V."/>
            <person name="Lavin J.L."/>
            <person name="Oguiza J.A."/>
            <person name="Perez G."/>
            <person name="Pisabarro A.G."/>
            <person name="Ramirez L."/>
            <person name="Santoyo F."/>
            <person name="Master E."/>
            <person name="Coutinho P.M."/>
            <person name="Henrissat B."/>
            <person name="Lombard V."/>
            <person name="Magnuson J.K."/>
            <person name="Kuees U."/>
            <person name="Hori C."/>
            <person name="Igarashi K."/>
            <person name="Samejima M."/>
            <person name="Held B.W."/>
            <person name="Barry K.W."/>
            <person name="LaButti K.M."/>
            <person name="Lapidus A."/>
            <person name="Lindquist E.A."/>
            <person name="Lucas S.M."/>
            <person name="Riley R."/>
            <person name="Salamov A.A."/>
            <person name="Hoffmeister D."/>
            <person name="Schwenk D."/>
            <person name="Hadar Y."/>
            <person name="Yarden O."/>
            <person name="de Vries R.P."/>
            <person name="Wiebenga A."/>
            <person name="Stenlid J."/>
            <person name="Eastwood D."/>
            <person name="Grigoriev I.V."/>
            <person name="Berka R.M."/>
            <person name="Blanchette R.A."/>
            <person name="Kersten P."/>
            <person name="Martinez A.T."/>
            <person name="Vicuna R."/>
            <person name="Cullen D."/>
        </authorList>
    </citation>
    <scope>NUCLEOTIDE SEQUENCE [LARGE SCALE GENOMIC DNA]</scope>
    <source>
        <strain evidence="7 8">B</strain>
    </source>
</reference>
<dbReference type="OrthoDB" id="5599552at2759"/>
<protein>
    <recommendedName>
        <fullName evidence="6">Velvet domain-containing protein</fullName>
    </recommendedName>
</protein>
<keyword evidence="2" id="KW-0805">Transcription regulation</keyword>
<evidence type="ECO:0000313" key="8">
    <source>
        <dbReference type="Proteomes" id="UP000016930"/>
    </source>
</evidence>
<dbReference type="Gene3D" id="2.60.40.3960">
    <property type="entry name" value="Velvet domain"/>
    <property type="match status" value="2"/>
</dbReference>
<keyword evidence="8" id="KW-1185">Reference proteome</keyword>
<dbReference type="PANTHER" id="PTHR33572:SF3">
    <property type="entry name" value="VELVET COMPLEX SUBUNIT B"/>
    <property type="match status" value="1"/>
</dbReference>
<name>M2QHM7_CERS8</name>
<dbReference type="HOGENOM" id="CLU_044751_0_0_1"/>
<evidence type="ECO:0000259" key="6">
    <source>
        <dbReference type="PROSITE" id="PS51821"/>
    </source>
</evidence>
<dbReference type="Pfam" id="PF11754">
    <property type="entry name" value="Velvet"/>
    <property type="match status" value="1"/>
</dbReference>
<dbReference type="AlphaFoldDB" id="M2QHM7"/>
<feature type="region of interest" description="Disordered" evidence="5">
    <location>
        <begin position="364"/>
        <end position="398"/>
    </location>
</feature>
<dbReference type="PROSITE" id="PS51821">
    <property type="entry name" value="VELVET"/>
    <property type="match status" value="1"/>
</dbReference>
<dbReference type="GO" id="GO:0005634">
    <property type="term" value="C:nucleus"/>
    <property type="evidence" value="ECO:0007669"/>
    <property type="project" value="UniProtKB-SubCell"/>
</dbReference>
<comment type="subcellular location">
    <subcellularLocation>
        <location evidence="1">Nucleus</location>
    </subcellularLocation>
</comment>
<dbReference type="InterPro" id="IPR037525">
    <property type="entry name" value="Velvet_dom"/>
</dbReference>
<evidence type="ECO:0000256" key="1">
    <source>
        <dbReference type="ARBA" id="ARBA00004123"/>
    </source>
</evidence>
<dbReference type="EMBL" id="KB445798">
    <property type="protein sequence ID" value="EMD36538.1"/>
    <property type="molecule type" value="Genomic_DNA"/>
</dbReference>
<evidence type="ECO:0000256" key="2">
    <source>
        <dbReference type="ARBA" id="ARBA00023015"/>
    </source>
</evidence>
<keyword evidence="3" id="KW-0804">Transcription</keyword>
<dbReference type="PANTHER" id="PTHR33572">
    <property type="entry name" value="SPORE DEVELOPMENT REGULATOR VOSA"/>
    <property type="match status" value="1"/>
</dbReference>